<dbReference type="Proteomes" id="UP000276603">
    <property type="component" value="Unassembled WGS sequence"/>
</dbReference>
<evidence type="ECO:0000313" key="2">
    <source>
        <dbReference type="Proteomes" id="UP000276603"/>
    </source>
</evidence>
<dbReference type="InterPro" id="IPR015943">
    <property type="entry name" value="WD40/YVTN_repeat-like_dom_sf"/>
</dbReference>
<dbReference type="EMBL" id="RBCJ01000002">
    <property type="protein sequence ID" value="RKN81384.1"/>
    <property type="molecule type" value="Genomic_DNA"/>
</dbReference>
<dbReference type="AlphaFoldDB" id="A0A3B0CA00"/>
<organism evidence="1 2">
    <name type="scientific">Ulvibacterium marinum</name>
    <dbReference type="NCBI Taxonomy" id="2419782"/>
    <lineage>
        <taxon>Bacteria</taxon>
        <taxon>Pseudomonadati</taxon>
        <taxon>Bacteroidota</taxon>
        <taxon>Flavobacteriia</taxon>
        <taxon>Flavobacteriales</taxon>
        <taxon>Flavobacteriaceae</taxon>
        <taxon>Ulvibacterium</taxon>
    </lineage>
</organism>
<dbReference type="OrthoDB" id="1489043at2"/>
<sequence>MRIKRNLILLVALVHSWATFAQQKILLKHRVQEKILNTNTGIVLVKTSGSIYGVDPEKQAIIWENKSIRELDFSRYSEIPLTHYVFFEDKPLINSEILSKTLNTKGISRAIVDVATGNIVFNSNERGFQAVFNTLLLPERGAVLVDGKTEEGFGIGLFDVETGKELWMTQVISDFFTRTKGAILNEEKVLLDADHNIFWLKNRHLLKINAKTGTVEYDKKGITSILLNDKGNRLYVSSNNISSKKLNQETLIYAMNPRTMDSLWAGPPVSVIGNIIETNLDKNQLVVITSKGFDIVNTVNGKKKWDRSDPLPLIKKVVPTKDSYLVVQENQLTRIDKSGHKAWDDPLKITYSDEENPVHIFDNDPYALFITPSRANRIEIESGRKIWKEDLALFDADFINRNLKLEVPYHRVWFNPKTEQFPVYSENNFYLFNNKDTVAPKSLQRFDFGREFPELKIRPKAYFLYQGNRFYLFDFSGDLIYQKEYPSVKSGSFVRRSFRDSFYWLKRGLQITSATLLFAPTQANRAIRSTIVSNNLGALGTGVSGVYGTYRSYTQGIDDFKDFDVDLDSNLEYVFKRIRKSRKNDDTMIITVPADGQIRIIDFQIDTGKEELIKEMDARQGTFIIDEIERTLYIFDGKEVSIEKL</sequence>
<dbReference type="RefSeq" id="WP_120711543.1">
    <property type="nucleotide sequence ID" value="NZ_RBCJ01000002.1"/>
</dbReference>
<name>A0A3B0CA00_9FLAO</name>
<reference evidence="1 2" key="1">
    <citation type="submission" date="2018-10" db="EMBL/GenBank/DDBJ databases">
        <title>Ulvibacterium marinum gen. nov., sp. nov., a novel marine bacterium of the family Flavobacteriaceae, isolated from a culture of the green alga Ulva prolifera.</title>
        <authorList>
            <person name="Zhang Z."/>
        </authorList>
    </citation>
    <scope>NUCLEOTIDE SEQUENCE [LARGE SCALE GENOMIC DNA]</scope>
    <source>
        <strain evidence="1 2">CCMM003</strain>
    </source>
</reference>
<keyword evidence="2" id="KW-1185">Reference proteome</keyword>
<dbReference type="InterPro" id="IPR011047">
    <property type="entry name" value="Quinoprotein_ADH-like_sf"/>
</dbReference>
<evidence type="ECO:0000313" key="1">
    <source>
        <dbReference type="EMBL" id="RKN81384.1"/>
    </source>
</evidence>
<comment type="caution">
    <text evidence="1">The sequence shown here is derived from an EMBL/GenBank/DDBJ whole genome shotgun (WGS) entry which is preliminary data.</text>
</comment>
<dbReference type="SUPFAM" id="SSF50998">
    <property type="entry name" value="Quinoprotein alcohol dehydrogenase-like"/>
    <property type="match status" value="1"/>
</dbReference>
<gene>
    <name evidence="1" type="ORF">D7Z94_10665</name>
</gene>
<accession>A0A3B0CA00</accession>
<protein>
    <submittedName>
        <fullName evidence="1">Uncharacterized protein</fullName>
    </submittedName>
</protein>
<proteinExistence type="predicted"/>
<dbReference type="Gene3D" id="2.130.10.10">
    <property type="entry name" value="YVTN repeat-like/Quinoprotein amine dehydrogenase"/>
    <property type="match status" value="1"/>
</dbReference>